<proteinExistence type="predicted"/>
<evidence type="ECO:0000313" key="3">
    <source>
        <dbReference type="Proteomes" id="UP001412067"/>
    </source>
</evidence>
<comment type="caution">
    <text evidence="2">The sequence shown here is derived from an EMBL/GenBank/DDBJ whole genome shotgun (WGS) entry which is preliminary data.</text>
</comment>
<sequence>MDHYFEWYDMSDERCVRFVKMKLIGQAKVFWISVERALERDRVLADPALELAYDLSQNQDFALPAELGLDEEYHDGGGLLEADLPSNVGPDVEEHQGRPQVTRHVESECP</sequence>
<reference evidence="2 3" key="1">
    <citation type="journal article" date="2022" name="Nat. Plants">
        <title>Genomes of leafy and leafless Platanthera orchids illuminate the evolution of mycoheterotrophy.</title>
        <authorList>
            <person name="Li M.H."/>
            <person name="Liu K.W."/>
            <person name="Li Z."/>
            <person name="Lu H.C."/>
            <person name="Ye Q.L."/>
            <person name="Zhang D."/>
            <person name="Wang J.Y."/>
            <person name="Li Y.F."/>
            <person name="Zhong Z.M."/>
            <person name="Liu X."/>
            <person name="Yu X."/>
            <person name="Liu D.K."/>
            <person name="Tu X.D."/>
            <person name="Liu B."/>
            <person name="Hao Y."/>
            <person name="Liao X.Y."/>
            <person name="Jiang Y.T."/>
            <person name="Sun W.H."/>
            <person name="Chen J."/>
            <person name="Chen Y.Q."/>
            <person name="Ai Y."/>
            <person name="Zhai J.W."/>
            <person name="Wu S.S."/>
            <person name="Zhou Z."/>
            <person name="Hsiao Y.Y."/>
            <person name="Wu W.L."/>
            <person name="Chen Y.Y."/>
            <person name="Lin Y.F."/>
            <person name="Hsu J.L."/>
            <person name="Li C.Y."/>
            <person name="Wang Z.W."/>
            <person name="Zhao X."/>
            <person name="Zhong W.Y."/>
            <person name="Ma X.K."/>
            <person name="Ma L."/>
            <person name="Huang J."/>
            <person name="Chen G.Z."/>
            <person name="Huang M.Z."/>
            <person name="Huang L."/>
            <person name="Peng D.H."/>
            <person name="Luo Y.B."/>
            <person name="Zou S.Q."/>
            <person name="Chen S.P."/>
            <person name="Lan S."/>
            <person name="Tsai W.C."/>
            <person name="Van de Peer Y."/>
            <person name="Liu Z.J."/>
        </authorList>
    </citation>
    <scope>NUCLEOTIDE SEQUENCE [LARGE SCALE GENOMIC DNA]</scope>
    <source>
        <strain evidence="2">Lor288</strain>
    </source>
</reference>
<name>A0ABR2MIZ5_9ASPA</name>
<keyword evidence="3" id="KW-1185">Reference proteome</keyword>
<evidence type="ECO:0000313" key="2">
    <source>
        <dbReference type="EMBL" id="KAK8963669.1"/>
    </source>
</evidence>
<accession>A0ABR2MIZ5</accession>
<evidence type="ECO:0000256" key="1">
    <source>
        <dbReference type="SAM" id="MobiDB-lite"/>
    </source>
</evidence>
<dbReference type="EMBL" id="JBBWWR010000007">
    <property type="protein sequence ID" value="KAK8963669.1"/>
    <property type="molecule type" value="Genomic_DNA"/>
</dbReference>
<protein>
    <submittedName>
        <fullName evidence="2">Uncharacterized protein</fullName>
    </submittedName>
</protein>
<feature type="compositionally biased region" description="Basic and acidic residues" evidence="1">
    <location>
        <begin position="92"/>
        <end position="110"/>
    </location>
</feature>
<dbReference type="Proteomes" id="UP001412067">
    <property type="component" value="Unassembled WGS sequence"/>
</dbReference>
<gene>
    <name evidence="2" type="ORF">KSP40_PGU019518</name>
</gene>
<organism evidence="2 3">
    <name type="scientific">Platanthera guangdongensis</name>
    <dbReference type="NCBI Taxonomy" id="2320717"/>
    <lineage>
        <taxon>Eukaryota</taxon>
        <taxon>Viridiplantae</taxon>
        <taxon>Streptophyta</taxon>
        <taxon>Embryophyta</taxon>
        <taxon>Tracheophyta</taxon>
        <taxon>Spermatophyta</taxon>
        <taxon>Magnoliopsida</taxon>
        <taxon>Liliopsida</taxon>
        <taxon>Asparagales</taxon>
        <taxon>Orchidaceae</taxon>
        <taxon>Orchidoideae</taxon>
        <taxon>Orchideae</taxon>
        <taxon>Orchidinae</taxon>
        <taxon>Platanthera</taxon>
    </lineage>
</organism>
<feature type="region of interest" description="Disordered" evidence="1">
    <location>
        <begin position="74"/>
        <end position="110"/>
    </location>
</feature>